<name>A0A0E3QTT3_METBA</name>
<accession>A0A0E3QTT3</accession>
<evidence type="ECO:0000256" key="1">
    <source>
        <dbReference type="ARBA" id="ARBA00004651"/>
    </source>
</evidence>
<feature type="transmembrane region" description="Helical" evidence="6">
    <location>
        <begin position="126"/>
        <end position="150"/>
    </location>
</feature>
<organism evidence="7 8">
    <name type="scientific">Methanosarcina barkeri MS</name>
    <dbReference type="NCBI Taxonomy" id="1434108"/>
    <lineage>
        <taxon>Archaea</taxon>
        <taxon>Methanobacteriati</taxon>
        <taxon>Methanobacteriota</taxon>
        <taxon>Stenosarchaea group</taxon>
        <taxon>Methanomicrobia</taxon>
        <taxon>Methanosarcinales</taxon>
        <taxon>Methanosarcinaceae</taxon>
        <taxon>Methanosarcina</taxon>
    </lineage>
</organism>
<evidence type="ECO:0000256" key="3">
    <source>
        <dbReference type="ARBA" id="ARBA00022692"/>
    </source>
</evidence>
<dbReference type="PANTHER" id="PTHR42770:SF11">
    <property type="entry name" value="INNER MEMBRANE TRANSPORT PROTEIN YBAT"/>
    <property type="match status" value="1"/>
</dbReference>
<feature type="transmembrane region" description="Helical" evidence="6">
    <location>
        <begin position="40"/>
        <end position="58"/>
    </location>
</feature>
<dbReference type="AlphaFoldDB" id="A0A0E3QTT3"/>
<dbReference type="GO" id="GO:0022857">
    <property type="term" value="F:transmembrane transporter activity"/>
    <property type="evidence" value="ECO:0007669"/>
    <property type="project" value="InterPro"/>
</dbReference>
<dbReference type="InterPro" id="IPR002293">
    <property type="entry name" value="AA/rel_permease1"/>
</dbReference>
<evidence type="ECO:0000256" key="6">
    <source>
        <dbReference type="SAM" id="Phobius"/>
    </source>
</evidence>
<comment type="subcellular location">
    <subcellularLocation>
        <location evidence="1">Cell membrane</location>
        <topology evidence="1">Multi-pass membrane protein</topology>
    </subcellularLocation>
</comment>
<keyword evidence="5 6" id="KW-0472">Membrane</keyword>
<sequence length="185" mass="20513">MDNHNNPANHQNHTQIDWKSAEECSRANCELKELKRSIDWKQGLAIALGVPLLILPSIGYLTNYVWAFSIIIWGLTVLLGFFQNISFGELATVLPKASGLPGYTQIVFGSNTGNNTSEKSRLMGKFIGGFSAWSYWLGWSPVIGIYAILIGDYLHGLLPIFSVIPQTFFNLIVGALVFGYMIIIN</sequence>
<evidence type="ECO:0000313" key="7">
    <source>
        <dbReference type="EMBL" id="AKB53923.1"/>
    </source>
</evidence>
<dbReference type="GO" id="GO:0005886">
    <property type="term" value="C:plasma membrane"/>
    <property type="evidence" value="ECO:0007669"/>
    <property type="project" value="UniProtKB-SubCell"/>
</dbReference>
<dbReference type="PATRIC" id="fig|1434108.4.peg.1118"/>
<evidence type="ECO:0000313" key="8">
    <source>
        <dbReference type="Proteomes" id="UP000033033"/>
    </source>
</evidence>
<keyword evidence="2" id="KW-1003">Cell membrane</keyword>
<dbReference type="RefSeq" id="WP_048156826.1">
    <property type="nucleotide sequence ID" value="NZ_CP009528.1"/>
</dbReference>
<evidence type="ECO:0000256" key="2">
    <source>
        <dbReference type="ARBA" id="ARBA00022475"/>
    </source>
</evidence>
<dbReference type="GeneID" id="24844139"/>
<reference evidence="7 8" key="1">
    <citation type="submission" date="2014-07" db="EMBL/GenBank/DDBJ databases">
        <title>Methanogenic archaea and the global carbon cycle.</title>
        <authorList>
            <person name="Henriksen J.R."/>
            <person name="Luke J."/>
            <person name="Reinhart S."/>
            <person name="Benedict M.N."/>
            <person name="Youngblut N.D."/>
            <person name="Metcalf M.E."/>
            <person name="Whitaker R.J."/>
            <person name="Metcalf W.W."/>
        </authorList>
    </citation>
    <scope>NUCLEOTIDE SEQUENCE [LARGE SCALE GENOMIC DNA]</scope>
    <source>
        <strain evidence="7 8">MS</strain>
    </source>
</reference>
<dbReference type="Pfam" id="PF13520">
    <property type="entry name" value="AA_permease_2"/>
    <property type="match status" value="1"/>
</dbReference>
<dbReference type="Proteomes" id="UP000033033">
    <property type="component" value="Chromosome"/>
</dbReference>
<evidence type="ECO:0000256" key="5">
    <source>
        <dbReference type="ARBA" id="ARBA00023136"/>
    </source>
</evidence>
<dbReference type="InterPro" id="IPR050367">
    <property type="entry name" value="APC_superfamily"/>
</dbReference>
<proteinExistence type="predicted"/>
<evidence type="ECO:0000256" key="4">
    <source>
        <dbReference type="ARBA" id="ARBA00022989"/>
    </source>
</evidence>
<gene>
    <name evidence="7" type="ORF">MSBRM_0925</name>
</gene>
<dbReference type="EMBL" id="CP009528">
    <property type="protein sequence ID" value="AKB53923.1"/>
    <property type="molecule type" value="Genomic_DNA"/>
</dbReference>
<dbReference type="STRING" id="1434108.MSBRM_0925"/>
<keyword evidence="8" id="KW-1185">Reference proteome</keyword>
<dbReference type="PANTHER" id="PTHR42770">
    <property type="entry name" value="AMINO ACID TRANSPORTER-RELATED"/>
    <property type="match status" value="1"/>
</dbReference>
<feature type="transmembrane region" description="Helical" evidence="6">
    <location>
        <begin position="156"/>
        <end position="183"/>
    </location>
</feature>
<dbReference type="Gene3D" id="1.20.1740.10">
    <property type="entry name" value="Amino acid/polyamine transporter I"/>
    <property type="match status" value="1"/>
</dbReference>
<dbReference type="HOGENOM" id="CLU_1458188_0_0_2"/>
<keyword evidence="4 6" id="KW-1133">Transmembrane helix</keyword>
<dbReference type="KEGG" id="mby:MSBRM_0925"/>
<protein>
    <submittedName>
        <fullName evidence="7">Dimethylamine permease</fullName>
    </submittedName>
</protein>
<keyword evidence="3 6" id="KW-0812">Transmembrane</keyword>
<feature type="transmembrane region" description="Helical" evidence="6">
    <location>
        <begin position="64"/>
        <end position="82"/>
    </location>
</feature>